<comment type="caution">
    <text evidence="2">The sequence shown here is derived from an EMBL/GenBank/DDBJ whole genome shotgun (WGS) entry which is preliminary data.</text>
</comment>
<evidence type="ECO:0000313" key="2">
    <source>
        <dbReference type="EMBL" id="MBO0360383.1"/>
    </source>
</evidence>
<sequence>MAIDPKDRPVRILNDDTSEQEMAAGHITPGGDPPKNEAARGGFGNREGKEGYGTDSGSGITAVSVNEDADQTEHPADNMRSDDEGRPVQPNEDIPNPDLVNDDDTPMEARRPVDELDADDARSGPDEMEDPDSGIGMGQMEQRQPTNADLARQGTNADLTDPDATDTAIDQ</sequence>
<name>A0A939F2W7_9BACT</name>
<organism evidence="2 3">
    <name type="scientific">Hymenobacter telluris</name>
    <dbReference type="NCBI Taxonomy" id="2816474"/>
    <lineage>
        <taxon>Bacteria</taxon>
        <taxon>Pseudomonadati</taxon>
        <taxon>Bacteroidota</taxon>
        <taxon>Cytophagia</taxon>
        <taxon>Cytophagales</taxon>
        <taxon>Hymenobacteraceae</taxon>
        <taxon>Hymenobacter</taxon>
    </lineage>
</organism>
<evidence type="ECO:0000313" key="3">
    <source>
        <dbReference type="Proteomes" id="UP000664144"/>
    </source>
</evidence>
<feature type="compositionally biased region" description="Polar residues" evidence="1">
    <location>
        <begin position="55"/>
        <end position="64"/>
    </location>
</feature>
<reference evidence="2" key="1">
    <citation type="submission" date="2021-03" db="EMBL/GenBank/DDBJ databases">
        <authorList>
            <person name="Kim M.K."/>
        </authorList>
    </citation>
    <scope>NUCLEOTIDE SEQUENCE</scope>
    <source>
        <strain evidence="2">BT186</strain>
    </source>
</reference>
<dbReference type="AlphaFoldDB" id="A0A939F2W7"/>
<evidence type="ECO:0000256" key="1">
    <source>
        <dbReference type="SAM" id="MobiDB-lite"/>
    </source>
</evidence>
<accession>A0A939F2W7</accession>
<proteinExistence type="predicted"/>
<dbReference type="RefSeq" id="WP_206986324.1">
    <property type="nucleotide sequence ID" value="NZ_JAFLQZ010000018.1"/>
</dbReference>
<feature type="compositionally biased region" description="Basic and acidic residues" evidence="1">
    <location>
        <begin position="1"/>
        <end position="14"/>
    </location>
</feature>
<feature type="compositionally biased region" description="Basic and acidic residues" evidence="1">
    <location>
        <begin position="71"/>
        <end position="86"/>
    </location>
</feature>
<feature type="compositionally biased region" description="Basic and acidic residues" evidence="1">
    <location>
        <begin position="107"/>
        <end position="125"/>
    </location>
</feature>
<protein>
    <submittedName>
        <fullName evidence="2">Uncharacterized protein</fullName>
    </submittedName>
</protein>
<dbReference type="Proteomes" id="UP000664144">
    <property type="component" value="Unassembled WGS sequence"/>
</dbReference>
<feature type="region of interest" description="Disordered" evidence="1">
    <location>
        <begin position="1"/>
        <end position="171"/>
    </location>
</feature>
<keyword evidence="3" id="KW-1185">Reference proteome</keyword>
<gene>
    <name evidence="2" type="ORF">J0X19_20650</name>
</gene>
<dbReference type="EMBL" id="JAFLQZ010000018">
    <property type="protein sequence ID" value="MBO0360383.1"/>
    <property type="molecule type" value="Genomic_DNA"/>
</dbReference>